<reference evidence="2 3" key="1">
    <citation type="submission" date="2019-02" db="EMBL/GenBank/DDBJ databases">
        <title>Deep-cultivation of Planctomycetes and their phenomic and genomic characterization uncovers novel biology.</title>
        <authorList>
            <person name="Wiegand S."/>
            <person name="Jogler M."/>
            <person name="Boedeker C."/>
            <person name="Pinto D."/>
            <person name="Vollmers J."/>
            <person name="Rivas-Marin E."/>
            <person name="Kohn T."/>
            <person name="Peeters S.H."/>
            <person name="Heuer A."/>
            <person name="Rast P."/>
            <person name="Oberbeckmann S."/>
            <person name="Bunk B."/>
            <person name="Jeske O."/>
            <person name="Meyerdierks A."/>
            <person name="Storesund J.E."/>
            <person name="Kallscheuer N."/>
            <person name="Luecker S."/>
            <person name="Lage O.M."/>
            <person name="Pohl T."/>
            <person name="Merkel B.J."/>
            <person name="Hornburger P."/>
            <person name="Mueller R.-W."/>
            <person name="Bruemmer F."/>
            <person name="Labrenz M."/>
            <person name="Spormann A.M."/>
            <person name="Op den Camp H."/>
            <person name="Overmann J."/>
            <person name="Amann R."/>
            <person name="Jetten M.S.M."/>
            <person name="Mascher T."/>
            <person name="Medema M.H."/>
            <person name="Devos D.P."/>
            <person name="Kaster A.-K."/>
            <person name="Ovreas L."/>
            <person name="Rohde M."/>
            <person name="Galperin M.Y."/>
            <person name="Jogler C."/>
        </authorList>
    </citation>
    <scope>NUCLEOTIDE SEQUENCE [LARGE SCALE GENOMIC DNA]</scope>
    <source>
        <strain evidence="2 3">Pla133</strain>
    </source>
</reference>
<name>A0A518BNR0_9BACT</name>
<keyword evidence="3" id="KW-1185">Reference proteome</keyword>
<feature type="region of interest" description="Disordered" evidence="1">
    <location>
        <begin position="122"/>
        <end position="171"/>
    </location>
</feature>
<dbReference type="SUPFAM" id="SSF103196">
    <property type="entry name" value="Roadblock/LC7 domain"/>
    <property type="match status" value="1"/>
</dbReference>
<dbReference type="EMBL" id="CP036287">
    <property type="protein sequence ID" value="QDU68622.1"/>
    <property type="molecule type" value="Genomic_DNA"/>
</dbReference>
<dbReference type="RefSeq" id="WP_145067792.1">
    <property type="nucleotide sequence ID" value="NZ_CP036287.1"/>
</dbReference>
<organism evidence="2 3">
    <name type="scientific">Engelhardtia mirabilis</name>
    <dbReference type="NCBI Taxonomy" id="2528011"/>
    <lineage>
        <taxon>Bacteria</taxon>
        <taxon>Pseudomonadati</taxon>
        <taxon>Planctomycetota</taxon>
        <taxon>Planctomycetia</taxon>
        <taxon>Planctomycetia incertae sedis</taxon>
        <taxon>Engelhardtia</taxon>
    </lineage>
</organism>
<dbReference type="Gene3D" id="3.30.450.30">
    <property type="entry name" value="Dynein light chain 2a, cytoplasmic"/>
    <property type="match status" value="1"/>
</dbReference>
<evidence type="ECO:0008006" key="4">
    <source>
        <dbReference type="Google" id="ProtNLM"/>
    </source>
</evidence>
<evidence type="ECO:0000256" key="1">
    <source>
        <dbReference type="SAM" id="MobiDB-lite"/>
    </source>
</evidence>
<proteinExistence type="predicted"/>
<gene>
    <name evidence="2" type="ORF">Pla133_37230</name>
</gene>
<dbReference type="Proteomes" id="UP000316921">
    <property type="component" value="Chromosome"/>
</dbReference>
<sequence>MIEILEPIAQIPGVRLVGLVTRDGVPVAVPGMERKGGSNDGSQVLAIDVEAAAAVATQWLSELTRTVAALTWPNPERVVLTAARGCLVLVQSPGSVLMAITDASVNQEELRLHMDGAARRIGRALRGPSTQVVEERTDPPAALPSERSGLQVNTPAQGPAGSQDPRTSAGS</sequence>
<evidence type="ECO:0000313" key="3">
    <source>
        <dbReference type="Proteomes" id="UP000316921"/>
    </source>
</evidence>
<accession>A0A518BNR0</accession>
<dbReference type="AlphaFoldDB" id="A0A518BNR0"/>
<dbReference type="KEGG" id="pbap:Pla133_37230"/>
<evidence type="ECO:0000313" key="2">
    <source>
        <dbReference type="EMBL" id="QDU68622.1"/>
    </source>
</evidence>
<protein>
    <recommendedName>
        <fullName evidence="4">Roadblock/LAMTOR2 domain-containing protein</fullName>
    </recommendedName>
</protein>